<name>A0A3B0Y4G1_9ZZZZ</name>
<accession>A0A3B0Y4G1</accession>
<proteinExistence type="predicted"/>
<reference evidence="2" key="1">
    <citation type="submission" date="2018-06" db="EMBL/GenBank/DDBJ databases">
        <authorList>
            <person name="Zhirakovskaya E."/>
        </authorList>
    </citation>
    <scope>NUCLEOTIDE SEQUENCE</scope>
</reference>
<dbReference type="EMBL" id="UOFI01000040">
    <property type="protein sequence ID" value="VAW63296.1"/>
    <property type="molecule type" value="Genomic_DNA"/>
</dbReference>
<evidence type="ECO:0000259" key="1">
    <source>
        <dbReference type="Pfam" id="PF13511"/>
    </source>
</evidence>
<dbReference type="InterPro" id="IPR025392">
    <property type="entry name" value="DUF4124"/>
</dbReference>
<feature type="domain" description="DUF4124" evidence="1">
    <location>
        <begin position="20"/>
        <end position="62"/>
    </location>
</feature>
<sequence>MNKFSLLITCFVFINSTSLFAEMYKSVDADGNISYSDQPPFKGAKTLIPPHITTTPAVKVPEKKAETKKTEEKTTTYSLFQITSPQNDETIWDNNGNVTVSMSIKPALDTAKGHYISILIGGKEVQKQPSTTISLSNIDRGSHQISAVIKDKNNKILRRAKTITLHLKKASISRQAR</sequence>
<organism evidence="2">
    <name type="scientific">hydrothermal vent metagenome</name>
    <dbReference type="NCBI Taxonomy" id="652676"/>
    <lineage>
        <taxon>unclassified sequences</taxon>
        <taxon>metagenomes</taxon>
        <taxon>ecological metagenomes</taxon>
    </lineage>
</organism>
<dbReference type="Pfam" id="PF13511">
    <property type="entry name" value="DUF4124"/>
    <property type="match status" value="1"/>
</dbReference>
<gene>
    <name evidence="2" type="ORF">MNBD_GAMMA09-523</name>
</gene>
<evidence type="ECO:0000313" key="2">
    <source>
        <dbReference type="EMBL" id="VAW63296.1"/>
    </source>
</evidence>
<protein>
    <recommendedName>
        <fullName evidence="1">DUF4124 domain-containing protein</fullName>
    </recommendedName>
</protein>
<dbReference type="AlphaFoldDB" id="A0A3B0Y4G1"/>